<dbReference type="AlphaFoldDB" id="A0A1M5EGP9"/>
<evidence type="ECO:0000313" key="2">
    <source>
        <dbReference type="EMBL" id="SHF78314.1"/>
    </source>
</evidence>
<proteinExistence type="predicted"/>
<sequence length="520" mass="58775">MRIPSVAIKISKLKQMKTGLIITVMLSLLLSSVACDKDDSTPDIIKQNRVLNITNKLISSEFVGNGAQWGGYDLVPTWLGTETLSEADWNKLFQRIDFMRPPFLRIMTSSGWAYMNDGQYNESAKTTSLFKMLDYAQSRNIEITYGEWGHSYTGNRIDVGTEWIANSVRFLNHLINEKGYTCIKTVNIINEPNGNWSTANGDYNVYKKVQELYLAEMAKYALANVKLMGPDIAIFNAANQVEWLTKTTADLGDNMGLYDVHVYPKQQLVRNGEFGEMLQVYRKVTPADKRIVLGEIGFKYTEVDAELQKENKEAIANDPYAGDDSNMMVYKAFYGIDMADALIQAMREGYSGALIWDMDDAMYNSPDDGNYQTEKLKRWGFWNILGEELCGDASDEEIRPFFYPVSLLCRYFPAGSDIYNIELPDKKGVRAVWAEKDGKYTIALVNSHVTDYELVLKSESISNLTANKYSYKSNTDGSFIGAQDENGFATPSEKNIDLDFENGVDITLEGQSFILYTNMN</sequence>
<organism evidence="2 3">
    <name type="scientific">Mariniphaga anaerophila</name>
    <dbReference type="NCBI Taxonomy" id="1484053"/>
    <lineage>
        <taxon>Bacteria</taxon>
        <taxon>Pseudomonadati</taxon>
        <taxon>Bacteroidota</taxon>
        <taxon>Bacteroidia</taxon>
        <taxon>Marinilabiliales</taxon>
        <taxon>Prolixibacteraceae</taxon>
        <taxon>Mariniphaga</taxon>
    </lineage>
</organism>
<accession>A0A1M5EGP9</accession>
<dbReference type="STRING" id="1484053.SAMN05444274_10926"/>
<dbReference type="SUPFAM" id="SSF51445">
    <property type="entry name" value="(Trans)glycosidases"/>
    <property type="match status" value="1"/>
</dbReference>
<dbReference type="InterPro" id="IPR017853">
    <property type="entry name" value="GH"/>
</dbReference>
<protein>
    <recommendedName>
        <fullName evidence="4">Alpha-L-arabinofuranosidase</fullName>
    </recommendedName>
</protein>
<keyword evidence="1" id="KW-0732">Signal</keyword>
<keyword evidence="3" id="KW-1185">Reference proteome</keyword>
<dbReference type="Gene3D" id="3.20.20.80">
    <property type="entry name" value="Glycosidases"/>
    <property type="match status" value="1"/>
</dbReference>
<feature type="chain" id="PRO_5012206189" description="Alpha-L-arabinofuranosidase" evidence="1">
    <location>
        <begin position="37"/>
        <end position="520"/>
    </location>
</feature>
<dbReference type="PROSITE" id="PS51257">
    <property type="entry name" value="PROKAR_LIPOPROTEIN"/>
    <property type="match status" value="1"/>
</dbReference>
<feature type="signal peptide" evidence="1">
    <location>
        <begin position="1"/>
        <end position="36"/>
    </location>
</feature>
<evidence type="ECO:0008006" key="4">
    <source>
        <dbReference type="Google" id="ProtNLM"/>
    </source>
</evidence>
<evidence type="ECO:0000256" key="1">
    <source>
        <dbReference type="SAM" id="SignalP"/>
    </source>
</evidence>
<dbReference type="Proteomes" id="UP000184164">
    <property type="component" value="Unassembled WGS sequence"/>
</dbReference>
<gene>
    <name evidence="2" type="ORF">SAMN05444274_10926</name>
</gene>
<name>A0A1M5EGP9_9BACT</name>
<reference evidence="2 3" key="1">
    <citation type="submission" date="2016-11" db="EMBL/GenBank/DDBJ databases">
        <authorList>
            <person name="Jaros S."/>
            <person name="Januszkiewicz K."/>
            <person name="Wedrychowicz H."/>
        </authorList>
    </citation>
    <scope>NUCLEOTIDE SEQUENCE [LARGE SCALE GENOMIC DNA]</scope>
    <source>
        <strain evidence="2 3">DSM 26910</strain>
    </source>
</reference>
<evidence type="ECO:0000313" key="3">
    <source>
        <dbReference type="Proteomes" id="UP000184164"/>
    </source>
</evidence>
<dbReference type="EMBL" id="FQUM01000009">
    <property type="protein sequence ID" value="SHF78314.1"/>
    <property type="molecule type" value="Genomic_DNA"/>
</dbReference>